<evidence type="ECO:0000313" key="2">
    <source>
        <dbReference type="Proteomes" id="UP000235392"/>
    </source>
</evidence>
<dbReference type="Proteomes" id="UP000235392">
    <property type="component" value="Unassembled WGS sequence"/>
</dbReference>
<proteinExistence type="predicted"/>
<reference evidence="1 2" key="1">
    <citation type="submission" date="2017-11" db="EMBL/GenBank/DDBJ databases">
        <title>De novo assembly and phasing of dikaryotic genomes from two isolates of Puccinia coronata f. sp. avenae, the causal agent of oat crown rust.</title>
        <authorList>
            <person name="Miller M.E."/>
            <person name="Zhang Y."/>
            <person name="Omidvar V."/>
            <person name="Sperschneider J."/>
            <person name="Schwessinger B."/>
            <person name="Raley C."/>
            <person name="Palmer J.M."/>
            <person name="Garnica D."/>
            <person name="Upadhyaya N."/>
            <person name="Rathjen J."/>
            <person name="Taylor J.M."/>
            <person name="Park R.F."/>
            <person name="Dodds P.N."/>
            <person name="Hirsch C.D."/>
            <person name="Kianian S.F."/>
            <person name="Figueroa M."/>
        </authorList>
    </citation>
    <scope>NUCLEOTIDE SEQUENCE [LARGE SCALE GENOMIC DNA]</scope>
    <source>
        <strain evidence="1">12SD80</strain>
    </source>
</reference>
<name>A0A2N5VMR5_9BASI</name>
<evidence type="ECO:0000313" key="1">
    <source>
        <dbReference type="EMBL" id="PLW51295.1"/>
    </source>
</evidence>
<accession>A0A2N5VMR5</accession>
<gene>
    <name evidence="1" type="ORF">PCASD_00938</name>
</gene>
<comment type="caution">
    <text evidence="1">The sequence shown here is derived from an EMBL/GenBank/DDBJ whole genome shotgun (WGS) entry which is preliminary data.</text>
</comment>
<organism evidence="1 2">
    <name type="scientific">Puccinia coronata f. sp. avenae</name>
    <dbReference type="NCBI Taxonomy" id="200324"/>
    <lineage>
        <taxon>Eukaryota</taxon>
        <taxon>Fungi</taxon>
        <taxon>Dikarya</taxon>
        <taxon>Basidiomycota</taxon>
        <taxon>Pucciniomycotina</taxon>
        <taxon>Pucciniomycetes</taxon>
        <taxon>Pucciniales</taxon>
        <taxon>Pucciniaceae</taxon>
        <taxon>Puccinia</taxon>
    </lineage>
</organism>
<dbReference type="EMBL" id="PGCI01000006">
    <property type="protein sequence ID" value="PLW51295.1"/>
    <property type="molecule type" value="Genomic_DNA"/>
</dbReference>
<sequence>MSESLAGQDISDPNVIKSFMLQALANASRNDNPYYTAALQIHQFMEDRAPLTAVSIVDE</sequence>
<protein>
    <submittedName>
        <fullName evidence="1">Uncharacterized protein</fullName>
    </submittedName>
</protein>
<dbReference type="AlphaFoldDB" id="A0A2N5VMR5"/>